<keyword evidence="5 10" id="KW-0479">Metal-binding</keyword>
<comment type="pathway">
    <text evidence="1 10">Amino-acid biosynthesis; S-adenosyl-L-methionine biosynthesis; S-adenosyl-L-methionine from L-methionine: step 1/1.</text>
</comment>
<gene>
    <name evidence="10" type="primary">metK</name>
    <name evidence="16" type="ORF">EHQ30_03385</name>
</gene>
<dbReference type="InterPro" id="IPR022631">
    <property type="entry name" value="ADOMET_SYNTHASE_CS"/>
</dbReference>
<feature type="binding site" description="in other chain" evidence="10">
    <location>
        <position position="274"/>
    </location>
    <ligand>
        <name>L-methionine</name>
        <dbReference type="ChEBI" id="CHEBI:57844"/>
        <note>ligand shared between two neighboring subunits</note>
    </ligand>
</feature>
<dbReference type="InterPro" id="IPR022628">
    <property type="entry name" value="S-AdoMet_synt_N"/>
</dbReference>
<dbReference type="UniPathway" id="UPA00315">
    <property type="reaction ID" value="UER00080"/>
</dbReference>
<keyword evidence="3 10" id="KW-0554">One-carbon metabolism</keyword>
<comment type="function">
    <text evidence="10">Catalyzes the formation of S-adenosylmethionine (AdoMet) from methionine and ATP. The overall synthetic reaction is composed of two sequential steps, AdoMet formation and the subsequent tripolyphosphate hydrolysis which occurs prior to release of AdoMet from the enzyme.</text>
</comment>
<evidence type="ECO:0000256" key="4">
    <source>
        <dbReference type="ARBA" id="ARBA00022679"/>
    </source>
</evidence>
<evidence type="ECO:0000256" key="1">
    <source>
        <dbReference type="ARBA" id="ARBA00005224"/>
    </source>
</evidence>
<feature type="binding site" description="in other chain" evidence="10">
    <location>
        <begin position="234"/>
        <end position="235"/>
    </location>
    <ligand>
        <name>ATP</name>
        <dbReference type="ChEBI" id="CHEBI:30616"/>
        <note>ligand shared between two neighboring subunits</note>
    </ligand>
</feature>
<comment type="subunit">
    <text evidence="10">Homotetramer; dimer of dimers.</text>
</comment>
<evidence type="ECO:0000256" key="8">
    <source>
        <dbReference type="ARBA" id="ARBA00022842"/>
    </source>
</evidence>
<dbReference type="Pfam" id="PF02772">
    <property type="entry name" value="S-AdoMet_synt_M"/>
    <property type="match status" value="1"/>
</dbReference>
<protein>
    <recommendedName>
        <fullName evidence="10">S-adenosylmethionine synthase</fullName>
        <shortName evidence="10">AdoMet synthase</shortName>
        <ecNumber evidence="10">2.5.1.6</ecNumber>
    </recommendedName>
    <alternativeName>
        <fullName evidence="10">MAT</fullName>
    </alternativeName>
    <alternativeName>
        <fullName evidence="10">Methionine adenosyltransferase</fullName>
    </alternativeName>
</protein>
<organism evidence="16 17">
    <name type="scientific">Leptospira brenneri</name>
    <dbReference type="NCBI Taxonomy" id="2023182"/>
    <lineage>
        <taxon>Bacteria</taxon>
        <taxon>Pseudomonadati</taxon>
        <taxon>Spirochaetota</taxon>
        <taxon>Spirochaetia</taxon>
        <taxon>Leptospirales</taxon>
        <taxon>Leptospiraceae</taxon>
        <taxon>Leptospira</taxon>
    </lineage>
</organism>
<comment type="caution">
    <text evidence="16">The sequence shown here is derived from an EMBL/GenBank/DDBJ whole genome shotgun (WGS) entry which is preliminary data.</text>
</comment>
<evidence type="ECO:0000256" key="10">
    <source>
        <dbReference type="HAMAP-Rule" id="MF_00086"/>
    </source>
</evidence>
<keyword evidence="8 10" id="KW-0460">Magnesium</keyword>
<feature type="binding site" evidence="10">
    <location>
        <position position="243"/>
    </location>
    <ligand>
        <name>ATP</name>
        <dbReference type="ChEBI" id="CHEBI:30616"/>
        <note>ligand shared between two neighboring subunits</note>
    </ligand>
</feature>
<proteinExistence type="inferred from homology"/>
<dbReference type="PROSITE" id="PS00377">
    <property type="entry name" value="ADOMET_SYNTHASE_2"/>
    <property type="match status" value="1"/>
</dbReference>
<feature type="binding site" evidence="10">
    <location>
        <position position="266"/>
    </location>
    <ligand>
        <name>ATP</name>
        <dbReference type="ChEBI" id="CHEBI:30616"/>
        <note>ligand shared between two neighboring subunits</note>
    </ligand>
</feature>
<evidence type="ECO:0000256" key="9">
    <source>
        <dbReference type="ARBA" id="ARBA00022958"/>
    </source>
</evidence>
<feature type="domain" description="S-adenosylmethionine synthetase central" evidence="14">
    <location>
        <begin position="119"/>
        <end position="235"/>
    </location>
</feature>
<keyword evidence="9 10" id="KW-0630">Potassium</keyword>
<evidence type="ECO:0000256" key="6">
    <source>
        <dbReference type="ARBA" id="ARBA00022741"/>
    </source>
</evidence>
<dbReference type="GO" id="GO:0004478">
    <property type="term" value="F:methionine adenosyltransferase activity"/>
    <property type="evidence" value="ECO:0007669"/>
    <property type="project" value="UniProtKB-UniRule"/>
</dbReference>
<dbReference type="Gene3D" id="3.30.300.10">
    <property type="match status" value="3"/>
</dbReference>
<feature type="domain" description="S-adenosylmethionine synthetase N-terminal" evidence="13">
    <location>
        <begin position="6"/>
        <end position="104"/>
    </location>
</feature>
<dbReference type="HAMAP" id="MF_00086">
    <property type="entry name" value="S_AdoMet_synth1"/>
    <property type="match status" value="1"/>
</dbReference>
<keyword evidence="4 10" id="KW-0808">Transferase</keyword>
<dbReference type="GO" id="GO:0005737">
    <property type="term" value="C:cytoplasm"/>
    <property type="evidence" value="ECO:0007669"/>
    <property type="project" value="UniProtKB-SubCell"/>
</dbReference>
<feature type="binding site" description="in other chain" evidence="10">
    <location>
        <begin position="249"/>
        <end position="250"/>
    </location>
    <ligand>
        <name>ATP</name>
        <dbReference type="ChEBI" id="CHEBI:30616"/>
        <note>ligand shared between two neighboring subunits</note>
    </ligand>
</feature>
<comment type="catalytic activity">
    <reaction evidence="10">
        <text>L-methionine + ATP + H2O = S-adenosyl-L-methionine + phosphate + diphosphate</text>
        <dbReference type="Rhea" id="RHEA:21080"/>
        <dbReference type="ChEBI" id="CHEBI:15377"/>
        <dbReference type="ChEBI" id="CHEBI:30616"/>
        <dbReference type="ChEBI" id="CHEBI:33019"/>
        <dbReference type="ChEBI" id="CHEBI:43474"/>
        <dbReference type="ChEBI" id="CHEBI:57844"/>
        <dbReference type="ChEBI" id="CHEBI:59789"/>
        <dbReference type="EC" id="2.5.1.6"/>
    </reaction>
</comment>
<feature type="domain" description="S-adenosylmethionine synthetase C-terminal" evidence="15">
    <location>
        <begin position="237"/>
        <end position="378"/>
    </location>
</feature>
<evidence type="ECO:0000313" key="16">
    <source>
        <dbReference type="EMBL" id="TGK95692.1"/>
    </source>
</evidence>
<evidence type="ECO:0000313" key="17">
    <source>
        <dbReference type="Proteomes" id="UP000297891"/>
    </source>
</evidence>
<comment type="subcellular location">
    <subcellularLocation>
        <location evidence="10 11">Cytoplasm</location>
    </subcellularLocation>
</comment>
<keyword evidence="17" id="KW-1185">Reference proteome</keyword>
<dbReference type="CDD" id="cd18079">
    <property type="entry name" value="S-AdoMet_synt"/>
    <property type="match status" value="1"/>
</dbReference>
<dbReference type="EC" id="2.5.1.6" evidence="10"/>
<feature type="binding site" evidence="10">
    <location>
        <position position="46"/>
    </location>
    <ligand>
        <name>K(+)</name>
        <dbReference type="ChEBI" id="CHEBI:29103"/>
    </ligand>
</feature>
<dbReference type="GO" id="GO:0006556">
    <property type="term" value="P:S-adenosylmethionine biosynthetic process"/>
    <property type="evidence" value="ECO:0007669"/>
    <property type="project" value="UniProtKB-UniRule"/>
</dbReference>
<feature type="binding site" description="in other chain" evidence="10">
    <location>
        <position position="59"/>
    </location>
    <ligand>
        <name>L-methionine</name>
        <dbReference type="ChEBI" id="CHEBI:57844"/>
        <note>ligand shared between two neighboring subunits</note>
    </ligand>
</feature>
<dbReference type="GO" id="GO:0005524">
    <property type="term" value="F:ATP binding"/>
    <property type="evidence" value="ECO:0007669"/>
    <property type="project" value="UniProtKB-UniRule"/>
</dbReference>
<feature type="binding site" description="in other chain" evidence="10">
    <location>
        <begin position="169"/>
        <end position="171"/>
    </location>
    <ligand>
        <name>ATP</name>
        <dbReference type="ChEBI" id="CHEBI:30616"/>
        <note>ligand shared between two neighboring subunits</note>
    </ligand>
</feature>
<name>A0A2M9Y7C2_9LEPT</name>
<dbReference type="RefSeq" id="WP_100789345.1">
    <property type="nucleotide sequence ID" value="NZ_NPDQ01000001.1"/>
</dbReference>
<dbReference type="GO" id="GO:0006730">
    <property type="term" value="P:one-carbon metabolic process"/>
    <property type="evidence" value="ECO:0007669"/>
    <property type="project" value="UniProtKB-KW"/>
</dbReference>
<evidence type="ECO:0000256" key="3">
    <source>
        <dbReference type="ARBA" id="ARBA00022563"/>
    </source>
</evidence>
<dbReference type="OrthoDB" id="9801686at2"/>
<dbReference type="Pfam" id="PF00438">
    <property type="entry name" value="S-AdoMet_synt_N"/>
    <property type="match status" value="1"/>
</dbReference>
<dbReference type="PROSITE" id="PS00376">
    <property type="entry name" value="ADOMET_SYNTHASE_1"/>
    <property type="match status" value="1"/>
</dbReference>
<dbReference type="GO" id="GO:0000287">
    <property type="term" value="F:magnesium ion binding"/>
    <property type="evidence" value="ECO:0007669"/>
    <property type="project" value="UniProtKB-UniRule"/>
</dbReference>
<dbReference type="InterPro" id="IPR002133">
    <property type="entry name" value="S-AdoMet_synthetase"/>
</dbReference>
<feature type="binding site" description="in other chain" evidence="10">
    <location>
        <position position="18"/>
    </location>
    <ligand>
        <name>ATP</name>
        <dbReference type="ChEBI" id="CHEBI:30616"/>
        <note>ligand shared between two neighboring subunits</note>
    </ligand>
</feature>
<feature type="region of interest" description="Flexible loop" evidence="10">
    <location>
        <begin position="102"/>
        <end position="112"/>
    </location>
</feature>
<feature type="binding site" evidence="10">
    <location>
        <position position="20"/>
    </location>
    <ligand>
        <name>Mg(2+)</name>
        <dbReference type="ChEBI" id="CHEBI:18420"/>
    </ligand>
</feature>
<dbReference type="NCBIfam" id="TIGR01034">
    <property type="entry name" value="metK"/>
    <property type="match status" value="1"/>
</dbReference>
<keyword evidence="6 10" id="KW-0547">Nucleotide-binding</keyword>
<dbReference type="EMBL" id="RQFP01000001">
    <property type="protein sequence ID" value="TGK95692.1"/>
    <property type="molecule type" value="Genomic_DNA"/>
</dbReference>
<dbReference type="AlphaFoldDB" id="A0A2M9Y7C2"/>
<sequence>MSSLKNYIFTSESVSEGHPDKVCDQISDAILDAYLAQDPKSRVACETLVTTNLVVIAGEITSKGKVDTQEIARDVIRKIGYNDINMYFDADFAVVASHVHAQSPDIAQGVNEGEGLHTEQGAGDQGLMFGFAIAETPELMPAPLYYSHKLLEHLSDLRHTGKIDWLRPDAKSQVTIQYEDGKPKKVDTVVISTQHKPGVTHKQIEEAVIEECIKKMIPKELLVNTRYFINPTGKFEIGGPHGDTGLTGRKIIVDTYGGMGRHGGGAFSGKDPSKVDRSAAYIGRYIAKNVVAAGLAHKCEVQLAYAIGVAEPVSVLVDTFGTGTISDEEISKRVLANFKLTPKGIVDGLDLLGKGRKYQETAAYGHFGRTGNTFTWEKTDKAEALKKG</sequence>
<reference evidence="16" key="1">
    <citation type="journal article" date="2019" name="PLoS Negl. Trop. Dis.">
        <title>Revisiting the worldwide diversity of Leptospira species in the environment.</title>
        <authorList>
            <person name="Vincent A.T."/>
            <person name="Schiettekatte O."/>
            <person name="Bourhy P."/>
            <person name="Veyrier F.J."/>
            <person name="Picardeau M."/>
        </authorList>
    </citation>
    <scope>NUCLEOTIDE SEQUENCE [LARGE SCALE GENOMIC DNA]</scope>
    <source>
        <strain evidence="16">201800277</strain>
    </source>
</reference>
<dbReference type="InterPro" id="IPR022630">
    <property type="entry name" value="S-AdoMet_synt_C"/>
</dbReference>
<evidence type="ECO:0000259" key="15">
    <source>
        <dbReference type="Pfam" id="PF02773"/>
    </source>
</evidence>
<dbReference type="PANTHER" id="PTHR11964">
    <property type="entry name" value="S-ADENOSYLMETHIONINE SYNTHETASE"/>
    <property type="match status" value="1"/>
</dbReference>
<comment type="similarity">
    <text evidence="2 10 12">Belongs to the AdoMet synthase family.</text>
</comment>
<dbReference type="Pfam" id="PF02773">
    <property type="entry name" value="S-AdoMet_synt_C"/>
    <property type="match status" value="1"/>
</dbReference>
<evidence type="ECO:0000259" key="14">
    <source>
        <dbReference type="Pfam" id="PF02772"/>
    </source>
</evidence>
<evidence type="ECO:0000256" key="11">
    <source>
        <dbReference type="RuleBase" id="RU000542"/>
    </source>
</evidence>
<evidence type="ECO:0000256" key="12">
    <source>
        <dbReference type="RuleBase" id="RU004462"/>
    </source>
</evidence>
<comment type="cofactor">
    <cofactor evidence="10">
        <name>Mg(2+)</name>
        <dbReference type="ChEBI" id="CHEBI:18420"/>
    </cofactor>
    <text evidence="10">Binds 2 divalent ions per subunit.</text>
</comment>
<dbReference type="PIRSF" id="PIRSF000497">
    <property type="entry name" value="MAT"/>
    <property type="match status" value="1"/>
</dbReference>
<evidence type="ECO:0000259" key="13">
    <source>
        <dbReference type="Pfam" id="PF00438"/>
    </source>
</evidence>
<dbReference type="InterPro" id="IPR022636">
    <property type="entry name" value="S-AdoMet_synthetase_sfam"/>
</dbReference>
<feature type="binding site" evidence="10">
    <location>
        <position position="270"/>
    </location>
    <ligand>
        <name>ATP</name>
        <dbReference type="ChEBI" id="CHEBI:30616"/>
        <note>ligand shared between two neighboring subunits</note>
    </ligand>
</feature>
<evidence type="ECO:0000256" key="7">
    <source>
        <dbReference type="ARBA" id="ARBA00022840"/>
    </source>
</evidence>
<keyword evidence="7 10" id="KW-0067">ATP-binding</keyword>
<accession>A0A2M9Y7C2</accession>
<dbReference type="InterPro" id="IPR022629">
    <property type="entry name" value="S-AdoMet_synt_central"/>
</dbReference>
<feature type="binding site" description="in other chain" evidence="10">
    <location>
        <position position="102"/>
    </location>
    <ligand>
        <name>L-methionine</name>
        <dbReference type="ChEBI" id="CHEBI:57844"/>
        <note>ligand shared between two neighboring subunits</note>
    </ligand>
</feature>
<dbReference type="FunFam" id="3.30.300.10:FF:000003">
    <property type="entry name" value="S-adenosylmethionine synthase"/>
    <property type="match status" value="1"/>
</dbReference>
<dbReference type="Proteomes" id="UP000297891">
    <property type="component" value="Unassembled WGS sequence"/>
</dbReference>
<keyword evidence="10" id="KW-0963">Cytoplasm</keyword>
<evidence type="ECO:0000256" key="5">
    <source>
        <dbReference type="ARBA" id="ARBA00022723"/>
    </source>
</evidence>
<dbReference type="SUPFAM" id="SSF55973">
    <property type="entry name" value="S-adenosylmethionine synthetase"/>
    <property type="match status" value="3"/>
</dbReference>
<evidence type="ECO:0000256" key="2">
    <source>
        <dbReference type="ARBA" id="ARBA00009685"/>
    </source>
</evidence>
<feature type="binding site" evidence="10">
    <location>
        <position position="243"/>
    </location>
    <ligand>
        <name>L-methionine</name>
        <dbReference type="ChEBI" id="CHEBI:57844"/>
        <note>ligand shared between two neighboring subunits</note>
    </ligand>
</feature>
<comment type="cofactor">
    <cofactor evidence="10">
        <name>K(+)</name>
        <dbReference type="ChEBI" id="CHEBI:29103"/>
    </cofactor>
    <text evidence="10">Binds 1 potassium ion per subunit.</text>
</comment>